<accession>A0A1L9SYK1</accession>
<name>A0A1L9SYK1_9EURO</name>
<proteinExistence type="predicted"/>
<feature type="compositionally biased region" description="Polar residues" evidence="1">
    <location>
        <begin position="35"/>
        <end position="44"/>
    </location>
</feature>
<dbReference type="GeneID" id="63759382"/>
<gene>
    <name evidence="3" type="ORF">ASPSYDRAFT_164990</name>
</gene>
<dbReference type="Gene3D" id="2.170.270.10">
    <property type="entry name" value="SET domain"/>
    <property type="match status" value="1"/>
</dbReference>
<evidence type="ECO:0000259" key="2">
    <source>
        <dbReference type="PROSITE" id="PS50280"/>
    </source>
</evidence>
<keyword evidence="4" id="KW-1185">Reference proteome</keyword>
<evidence type="ECO:0000256" key="1">
    <source>
        <dbReference type="SAM" id="MobiDB-lite"/>
    </source>
</evidence>
<dbReference type="SUPFAM" id="SSF82199">
    <property type="entry name" value="SET domain"/>
    <property type="match status" value="1"/>
</dbReference>
<dbReference type="PROSITE" id="PS50280">
    <property type="entry name" value="SET"/>
    <property type="match status" value="1"/>
</dbReference>
<dbReference type="Pfam" id="PF00856">
    <property type="entry name" value="SET"/>
    <property type="match status" value="1"/>
</dbReference>
<evidence type="ECO:0000313" key="4">
    <source>
        <dbReference type="Proteomes" id="UP000184356"/>
    </source>
</evidence>
<sequence>PSKRRKVVGGLRLRTTPSKPAYGDNRGKNAEPESIEQQQGSNRAVRQMHSDSRFPLRSSRKEPFIPLLTPTSVDKLITGIWRQVFSEVEWSRSSMCVEPTMRIRGGMSREAFRAVNSACLMYHSQSQSSRALEMIVQAYWVDCYEARIVAVQLEQGILSTTEARMTALREACAVLKLTEKDMRNRLAIWRGYKEIKDAGGWASLVFSGSGVYRFCKYRIGFDEGLTQQLGHMRHGLEVAADTLHPGWRELLGVVGQESRLHYAGHPHEWVIFGDSPAAPLRSTYRHLKWDAGFQFVDECVIDQAVFGGCDPRRMPEIDPTICPTCQQQQSDDVRVNRCTCFPTLFGGLKIQPAVQIFNTGNAKNNGVLARLEFPRGTAVGEFIGLVTSGLEGVDVMIGGSPDKSYQLFQGQFGNFTRFINHSCHPNSHFQKFYWKGVERVLVVSRGIQSGSEVTVDYSDHYWRHLEKPCLCGETRCRFPRQ</sequence>
<reference evidence="4" key="1">
    <citation type="journal article" date="2017" name="Genome Biol.">
        <title>Comparative genomics reveals high biological diversity and specific adaptations in the industrially and medically important fungal genus Aspergillus.</title>
        <authorList>
            <person name="de Vries R.P."/>
            <person name="Riley R."/>
            <person name="Wiebenga A."/>
            <person name="Aguilar-Osorio G."/>
            <person name="Amillis S."/>
            <person name="Uchima C.A."/>
            <person name="Anderluh G."/>
            <person name="Asadollahi M."/>
            <person name="Askin M."/>
            <person name="Barry K."/>
            <person name="Battaglia E."/>
            <person name="Bayram O."/>
            <person name="Benocci T."/>
            <person name="Braus-Stromeyer S.A."/>
            <person name="Caldana C."/>
            <person name="Canovas D."/>
            <person name="Cerqueira G.C."/>
            <person name="Chen F."/>
            <person name="Chen W."/>
            <person name="Choi C."/>
            <person name="Clum A."/>
            <person name="Dos Santos R.A."/>
            <person name="Damasio A.R."/>
            <person name="Diallinas G."/>
            <person name="Emri T."/>
            <person name="Fekete E."/>
            <person name="Flipphi M."/>
            <person name="Freyberg S."/>
            <person name="Gallo A."/>
            <person name="Gournas C."/>
            <person name="Habgood R."/>
            <person name="Hainaut M."/>
            <person name="Harispe M.L."/>
            <person name="Henrissat B."/>
            <person name="Hilden K.S."/>
            <person name="Hope R."/>
            <person name="Hossain A."/>
            <person name="Karabika E."/>
            <person name="Karaffa L."/>
            <person name="Karanyi Z."/>
            <person name="Krasevec N."/>
            <person name="Kuo A."/>
            <person name="Kusch H."/>
            <person name="LaButti K."/>
            <person name="Lagendijk E.L."/>
            <person name="Lapidus A."/>
            <person name="Levasseur A."/>
            <person name="Lindquist E."/>
            <person name="Lipzen A."/>
            <person name="Logrieco A.F."/>
            <person name="MacCabe A."/>
            <person name="Maekelae M.R."/>
            <person name="Malavazi I."/>
            <person name="Melin P."/>
            <person name="Meyer V."/>
            <person name="Mielnichuk N."/>
            <person name="Miskei M."/>
            <person name="Molnar A.P."/>
            <person name="Mule G."/>
            <person name="Ngan C.Y."/>
            <person name="Orejas M."/>
            <person name="Orosz E."/>
            <person name="Ouedraogo J.P."/>
            <person name="Overkamp K.M."/>
            <person name="Park H.-S."/>
            <person name="Perrone G."/>
            <person name="Piumi F."/>
            <person name="Punt P.J."/>
            <person name="Ram A.F."/>
            <person name="Ramon A."/>
            <person name="Rauscher S."/>
            <person name="Record E."/>
            <person name="Riano-Pachon D.M."/>
            <person name="Robert V."/>
            <person name="Roehrig J."/>
            <person name="Ruller R."/>
            <person name="Salamov A."/>
            <person name="Salih N.S."/>
            <person name="Samson R.A."/>
            <person name="Sandor E."/>
            <person name="Sanguinetti M."/>
            <person name="Schuetze T."/>
            <person name="Sepcic K."/>
            <person name="Shelest E."/>
            <person name="Sherlock G."/>
            <person name="Sophianopoulou V."/>
            <person name="Squina F.M."/>
            <person name="Sun H."/>
            <person name="Susca A."/>
            <person name="Todd R.B."/>
            <person name="Tsang A."/>
            <person name="Unkles S.E."/>
            <person name="van de Wiele N."/>
            <person name="van Rossen-Uffink D."/>
            <person name="Oliveira J.V."/>
            <person name="Vesth T.C."/>
            <person name="Visser J."/>
            <person name="Yu J.-H."/>
            <person name="Zhou M."/>
            <person name="Andersen M.R."/>
            <person name="Archer D.B."/>
            <person name="Baker S.E."/>
            <person name="Benoit I."/>
            <person name="Brakhage A.A."/>
            <person name="Braus G.H."/>
            <person name="Fischer R."/>
            <person name="Frisvad J.C."/>
            <person name="Goldman G.H."/>
            <person name="Houbraken J."/>
            <person name="Oakley B."/>
            <person name="Pocsi I."/>
            <person name="Scazzocchio C."/>
            <person name="Seiboth B."/>
            <person name="vanKuyk P.A."/>
            <person name="Wortman J."/>
            <person name="Dyer P.S."/>
            <person name="Grigoriev I.V."/>
        </authorList>
    </citation>
    <scope>NUCLEOTIDE SEQUENCE [LARGE SCALE GENOMIC DNA]</scope>
    <source>
        <strain evidence="4">CBS 593.65</strain>
    </source>
</reference>
<dbReference type="PANTHER" id="PTHR47250:SF3">
    <property type="entry name" value="HISTONE-LYSINE N-METHYLTRANSFERASE SET-6"/>
    <property type="match status" value="1"/>
</dbReference>
<dbReference type="PANTHER" id="PTHR47250">
    <property type="entry name" value="HISTONE-LYSINE N-METHYLTRANSFERASE SET-6"/>
    <property type="match status" value="1"/>
</dbReference>
<dbReference type="OrthoDB" id="308383at2759"/>
<organism evidence="3 4">
    <name type="scientific">Aspergillus sydowii CBS 593.65</name>
    <dbReference type="NCBI Taxonomy" id="1036612"/>
    <lineage>
        <taxon>Eukaryota</taxon>
        <taxon>Fungi</taxon>
        <taxon>Dikarya</taxon>
        <taxon>Ascomycota</taxon>
        <taxon>Pezizomycotina</taxon>
        <taxon>Eurotiomycetes</taxon>
        <taxon>Eurotiomycetidae</taxon>
        <taxon>Eurotiales</taxon>
        <taxon>Aspergillaceae</taxon>
        <taxon>Aspergillus</taxon>
        <taxon>Aspergillus subgen. Nidulantes</taxon>
    </lineage>
</organism>
<dbReference type="EMBL" id="KV878603">
    <property type="protein sequence ID" value="OJJ52255.1"/>
    <property type="molecule type" value="Genomic_DNA"/>
</dbReference>
<dbReference type="Proteomes" id="UP000184356">
    <property type="component" value="Unassembled WGS sequence"/>
</dbReference>
<protein>
    <recommendedName>
        <fullName evidence="2">SET domain-containing protein</fullName>
    </recommendedName>
</protein>
<dbReference type="SMART" id="SM00317">
    <property type="entry name" value="SET"/>
    <property type="match status" value="1"/>
</dbReference>
<dbReference type="InterPro" id="IPR053105">
    <property type="entry name" value="Class_V-like_SAM-MTase"/>
</dbReference>
<dbReference type="InterPro" id="IPR046341">
    <property type="entry name" value="SET_dom_sf"/>
</dbReference>
<dbReference type="RefSeq" id="XP_040696061.1">
    <property type="nucleotide sequence ID" value="XM_040843309.1"/>
</dbReference>
<dbReference type="AlphaFoldDB" id="A0A1L9SYK1"/>
<dbReference type="VEuPathDB" id="FungiDB:ASPSYDRAFT_164990"/>
<feature type="non-terminal residue" evidence="3">
    <location>
        <position position="1"/>
    </location>
</feature>
<feature type="region of interest" description="Disordered" evidence="1">
    <location>
        <begin position="1"/>
        <end position="53"/>
    </location>
</feature>
<evidence type="ECO:0000313" key="3">
    <source>
        <dbReference type="EMBL" id="OJJ52255.1"/>
    </source>
</evidence>
<dbReference type="STRING" id="1036612.A0A1L9SYK1"/>
<dbReference type="InterPro" id="IPR001214">
    <property type="entry name" value="SET_dom"/>
</dbReference>
<feature type="domain" description="SET" evidence="2">
    <location>
        <begin position="352"/>
        <end position="458"/>
    </location>
</feature>